<feature type="transmembrane region" description="Helical" evidence="2">
    <location>
        <begin position="619"/>
        <end position="644"/>
    </location>
</feature>
<feature type="transmembrane region" description="Helical" evidence="2">
    <location>
        <begin position="526"/>
        <end position="548"/>
    </location>
</feature>
<feature type="transmembrane region" description="Helical" evidence="2">
    <location>
        <begin position="586"/>
        <end position="607"/>
    </location>
</feature>
<protein>
    <submittedName>
        <fullName evidence="3">Uncharacterized protein</fullName>
    </submittedName>
</protein>
<keyword evidence="2" id="KW-1133">Transmembrane helix</keyword>
<keyword evidence="4" id="KW-1185">Reference proteome</keyword>
<evidence type="ECO:0000313" key="3">
    <source>
        <dbReference type="EMBL" id="GMI32518.1"/>
    </source>
</evidence>
<reference evidence="3 4" key="1">
    <citation type="journal article" date="2023" name="Commun. Biol.">
        <title>Genome analysis of Parmales, the sister group of diatoms, reveals the evolutionary specialization of diatoms from phago-mixotrophs to photoautotrophs.</title>
        <authorList>
            <person name="Ban H."/>
            <person name="Sato S."/>
            <person name="Yoshikawa S."/>
            <person name="Yamada K."/>
            <person name="Nakamura Y."/>
            <person name="Ichinomiya M."/>
            <person name="Sato N."/>
            <person name="Blanc-Mathieu R."/>
            <person name="Endo H."/>
            <person name="Kuwata A."/>
            <person name="Ogata H."/>
        </authorList>
    </citation>
    <scope>NUCLEOTIDE SEQUENCE [LARGE SCALE GENOMIC DNA]</scope>
</reference>
<keyword evidence="2" id="KW-0812">Transmembrane</keyword>
<feature type="transmembrane region" description="Helical" evidence="2">
    <location>
        <begin position="650"/>
        <end position="673"/>
    </location>
</feature>
<dbReference type="Gene3D" id="3.30.530.20">
    <property type="match status" value="1"/>
</dbReference>
<gene>
    <name evidence="3" type="ORF">TeGR_g2179</name>
</gene>
<evidence type="ECO:0000313" key="4">
    <source>
        <dbReference type="Proteomes" id="UP001165060"/>
    </source>
</evidence>
<accession>A0ABQ6MTM6</accession>
<proteinExistence type="predicted"/>
<feature type="compositionally biased region" description="Acidic residues" evidence="1">
    <location>
        <begin position="793"/>
        <end position="804"/>
    </location>
</feature>
<sequence length="818" mass="90379">MTQSNQLVKLWSGKRGLKATVTVRASADDVAAFLHDYESEYYNEAADKDPMVRDRFKVEDSGGRSHVTYSRVRMPRGRYRDRVVCSKNTVSVKNPAGAVMYVSFPTAHDNAPEQDEHVRASCIWVFRIKPWEASVGATARTEASARSKISLELYAQVDFKTKNARMELDELSRPLTVRAVSQVQRYFQHLSPLESLDAADGVAMGVMLMDSVDAFKKGSSWSKKLNMGRLALSVMMEKNSALRKVHAKNSWFSAMLIKVLNNKPAPPSTVDKTLEELTAADGGKIGKSLSAMLLGNATADAAVDEWVRTFPSMKEFAEKTPFFRPFMEKVATQQLQAADWGMKFRVGLGAAFSVFDMGSDAFVVSELFAAGESGKAWAMIAMLTLNLLSQLLIVYIQKRKRPKIMAKDMLLTAMCLKPAVDALRVIEGGEGEHYEAISPFMELVATKITEVFCEALPAAFIQADFIITRVGNGESVSIATFGSIAMSIMATAYALQTMTYDLDVDPVRRRLDPKVYGFVPDKNRGLVLGLMISFSACTMTSQIFNAVLLSKIGGLALALYLVVPMVLFFARKLLRRGDFWGGNYPFPLLVNCIWLIASKLVIDFTAWTMTYLPIGSGGVGYMGHLLVNQCGTLVVAVVAGASVSGLNGDVIWTAVLASNGALVLSLAAFFAAINRSHVSAFFSFETLGDQFERLFYEHTEPELKLDIVTYHEAAYRHFRDDVKEYVEANIAEWEEERPLWWTNKLLAGIPDDMLLASEGGTSALRRKRALELGDEKRKGGRRNSMSLKKSLGIEDEEDDDDDDRVGEGGGEGRVRPIS</sequence>
<feature type="transmembrane region" description="Helical" evidence="2">
    <location>
        <begin position="555"/>
        <end position="574"/>
    </location>
</feature>
<feature type="region of interest" description="Disordered" evidence="1">
    <location>
        <begin position="775"/>
        <end position="818"/>
    </location>
</feature>
<dbReference type="Proteomes" id="UP001165060">
    <property type="component" value="Unassembled WGS sequence"/>
</dbReference>
<name>A0ABQ6MTM6_9STRA</name>
<organism evidence="3 4">
    <name type="scientific">Tetraparma gracilis</name>
    <dbReference type="NCBI Taxonomy" id="2962635"/>
    <lineage>
        <taxon>Eukaryota</taxon>
        <taxon>Sar</taxon>
        <taxon>Stramenopiles</taxon>
        <taxon>Ochrophyta</taxon>
        <taxon>Bolidophyceae</taxon>
        <taxon>Parmales</taxon>
        <taxon>Triparmaceae</taxon>
        <taxon>Tetraparma</taxon>
    </lineage>
</organism>
<evidence type="ECO:0000256" key="1">
    <source>
        <dbReference type="SAM" id="MobiDB-lite"/>
    </source>
</evidence>
<comment type="caution">
    <text evidence="3">The sequence shown here is derived from an EMBL/GenBank/DDBJ whole genome shotgun (WGS) entry which is preliminary data.</text>
</comment>
<dbReference type="InterPro" id="IPR023393">
    <property type="entry name" value="START-like_dom_sf"/>
</dbReference>
<dbReference type="EMBL" id="BRYB01003197">
    <property type="protein sequence ID" value="GMI32518.1"/>
    <property type="molecule type" value="Genomic_DNA"/>
</dbReference>
<evidence type="ECO:0000256" key="2">
    <source>
        <dbReference type="SAM" id="Phobius"/>
    </source>
</evidence>
<feature type="transmembrane region" description="Helical" evidence="2">
    <location>
        <begin position="376"/>
        <end position="396"/>
    </location>
</feature>
<dbReference type="SUPFAM" id="SSF55961">
    <property type="entry name" value="Bet v1-like"/>
    <property type="match status" value="1"/>
</dbReference>
<keyword evidence="2" id="KW-0472">Membrane</keyword>